<gene>
    <name evidence="12" type="ORF">EI998_02880</name>
</gene>
<evidence type="ECO:0000256" key="7">
    <source>
        <dbReference type="ARBA" id="ARBA00022989"/>
    </source>
</evidence>
<accession>A0A426TGT2</accession>
<dbReference type="GO" id="GO:0005524">
    <property type="term" value="F:ATP binding"/>
    <property type="evidence" value="ECO:0007669"/>
    <property type="project" value="UniProtKB-KW"/>
</dbReference>
<keyword evidence="3" id="KW-1003">Cell membrane</keyword>
<evidence type="ECO:0000256" key="3">
    <source>
        <dbReference type="ARBA" id="ARBA00022475"/>
    </source>
</evidence>
<dbReference type="Proteomes" id="UP000274117">
    <property type="component" value="Unassembled WGS sequence"/>
</dbReference>
<keyword evidence="8 9" id="KW-0472">Membrane</keyword>
<dbReference type="GO" id="GO:0016887">
    <property type="term" value="F:ATP hydrolysis activity"/>
    <property type="evidence" value="ECO:0007669"/>
    <property type="project" value="InterPro"/>
</dbReference>
<organism evidence="12 13">
    <name type="scientific">Streptococcus suis</name>
    <dbReference type="NCBI Taxonomy" id="1307"/>
    <lineage>
        <taxon>Bacteria</taxon>
        <taxon>Bacillati</taxon>
        <taxon>Bacillota</taxon>
        <taxon>Bacilli</taxon>
        <taxon>Lactobacillales</taxon>
        <taxon>Streptococcaceae</taxon>
        <taxon>Streptococcus</taxon>
    </lineage>
</organism>
<dbReference type="PROSITE" id="PS00211">
    <property type="entry name" value="ABC_TRANSPORTER_1"/>
    <property type="match status" value="1"/>
</dbReference>
<dbReference type="InterPro" id="IPR003439">
    <property type="entry name" value="ABC_transporter-like_ATP-bd"/>
</dbReference>
<evidence type="ECO:0000256" key="9">
    <source>
        <dbReference type="SAM" id="Phobius"/>
    </source>
</evidence>
<feature type="transmembrane region" description="Helical" evidence="9">
    <location>
        <begin position="128"/>
        <end position="152"/>
    </location>
</feature>
<feature type="transmembrane region" description="Helical" evidence="9">
    <location>
        <begin position="159"/>
        <end position="176"/>
    </location>
</feature>
<dbReference type="InterPro" id="IPR039421">
    <property type="entry name" value="Type_1_exporter"/>
</dbReference>
<dbReference type="PANTHER" id="PTHR43394:SF1">
    <property type="entry name" value="ATP-BINDING CASSETTE SUB-FAMILY B MEMBER 10, MITOCHONDRIAL"/>
    <property type="match status" value="1"/>
</dbReference>
<dbReference type="PANTHER" id="PTHR43394">
    <property type="entry name" value="ATP-DEPENDENT PERMEASE MDL1, MITOCHONDRIAL"/>
    <property type="match status" value="1"/>
</dbReference>
<proteinExistence type="predicted"/>
<evidence type="ECO:0000256" key="4">
    <source>
        <dbReference type="ARBA" id="ARBA00022692"/>
    </source>
</evidence>
<dbReference type="InterPro" id="IPR017871">
    <property type="entry name" value="ABC_transporter-like_CS"/>
</dbReference>
<dbReference type="GO" id="GO:0015421">
    <property type="term" value="F:ABC-type oligopeptide transporter activity"/>
    <property type="evidence" value="ECO:0007669"/>
    <property type="project" value="TreeGrafter"/>
</dbReference>
<keyword evidence="4 9" id="KW-0812">Transmembrane</keyword>
<comment type="subcellular location">
    <subcellularLocation>
        <location evidence="1">Cell membrane</location>
        <topology evidence="1">Multi-pass membrane protein</topology>
    </subcellularLocation>
</comment>
<dbReference type="FunFam" id="3.40.50.300:FF:000221">
    <property type="entry name" value="Multidrug ABC transporter ATP-binding protein"/>
    <property type="match status" value="1"/>
</dbReference>
<evidence type="ECO:0000256" key="6">
    <source>
        <dbReference type="ARBA" id="ARBA00022840"/>
    </source>
</evidence>
<feature type="transmembrane region" description="Helical" evidence="9">
    <location>
        <begin position="14"/>
        <end position="37"/>
    </location>
</feature>
<dbReference type="SUPFAM" id="SSF90123">
    <property type="entry name" value="ABC transporter transmembrane region"/>
    <property type="match status" value="1"/>
</dbReference>
<evidence type="ECO:0000256" key="5">
    <source>
        <dbReference type="ARBA" id="ARBA00022741"/>
    </source>
</evidence>
<feature type="domain" description="ABC transporter" evidence="10">
    <location>
        <begin position="332"/>
        <end position="567"/>
    </location>
</feature>
<dbReference type="InterPro" id="IPR027417">
    <property type="entry name" value="P-loop_NTPase"/>
</dbReference>
<feature type="transmembrane region" description="Helical" evidence="9">
    <location>
        <begin position="244"/>
        <end position="264"/>
    </location>
</feature>
<feature type="transmembrane region" description="Helical" evidence="9">
    <location>
        <begin position="276"/>
        <end position="298"/>
    </location>
</feature>
<keyword evidence="2" id="KW-0813">Transport</keyword>
<evidence type="ECO:0000256" key="1">
    <source>
        <dbReference type="ARBA" id="ARBA00004651"/>
    </source>
</evidence>
<dbReference type="Pfam" id="PF00664">
    <property type="entry name" value="ABC_membrane"/>
    <property type="match status" value="1"/>
</dbReference>
<evidence type="ECO:0000256" key="2">
    <source>
        <dbReference type="ARBA" id="ARBA00022448"/>
    </source>
</evidence>
<name>A0A426TGT2_STRSU</name>
<dbReference type="SMART" id="SM00382">
    <property type="entry name" value="AAA"/>
    <property type="match status" value="1"/>
</dbReference>
<dbReference type="EMBL" id="RSDO01000004">
    <property type="protein sequence ID" value="RRR54239.1"/>
    <property type="molecule type" value="Genomic_DNA"/>
</dbReference>
<evidence type="ECO:0000313" key="13">
    <source>
        <dbReference type="Proteomes" id="UP000274117"/>
    </source>
</evidence>
<feature type="transmembrane region" description="Helical" evidence="9">
    <location>
        <begin position="58"/>
        <end position="77"/>
    </location>
</feature>
<keyword evidence="7 9" id="KW-1133">Transmembrane helix</keyword>
<evidence type="ECO:0000313" key="12">
    <source>
        <dbReference type="EMBL" id="RRR54239.1"/>
    </source>
</evidence>
<evidence type="ECO:0000259" key="11">
    <source>
        <dbReference type="PROSITE" id="PS50929"/>
    </source>
</evidence>
<dbReference type="PROSITE" id="PS50893">
    <property type="entry name" value="ABC_TRANSPORTER_2"/>
    <property type="match status" value="1"/>
</dbReference>
<dbReference type="SUPFAM" id="SSF52540">
    <property type="entry name" value="P-loop containing nucleoside triphosphate hydrolases"/>
    <property type="match status" value="1"/>
</dbReference>
<comment type="caution">
    <text evidence="12">The sequence shown here is derived from an EMBL/GenBank/DDBJ whole genome shotgun (WGS) entry which is preliminary data.</text>
</comment>
<evidence type="ECO:0000259" key="10">
    <source>
        <dbReference type="PROSITE" id="PS50893"/>
    </source>
</evidence>
<protein>
    <submittedName>
        <fullName evidence="12">ABC transporter ATP-binding protein</fullName>
    </submittedName>
</protein>
<dbReference type="CDD" id="cd18541">
    <property type="entry name" value="ABC_6TM_TmrB_like"/>
    <property type="match status" value="1"/>
</dbReference>
<keyword evidence="5" id="KW-0547">Nucleotide-binding</keyword>
<dbReference type="AlphaFoldDB" id="A0A426TGT2"/>
<keyword evidence="6 12" id="KW-0067">ATP-binding</keyword>
<dbReference type="Pfam" id="PF00005">
    <property type="entry name" value="ABC_tran"/>
    <property type="match status" value="1"/>
</dbReference>
<reference evidence="12 13" key="2">
    <citation type="submission" date="2018-12" db="EMBL/GenBank/DDBJ databases">
        <title>Whole-genome sequences of fifteen clinical Streptococcus suis strains isolated from pigs between 2006 and 2018.</title>
        <authorList>
            <person name="Stevens M.J.A."/>
            <person name="Cernela N."/>
            <person name="Spoerry Serrano N."/>
            <person name="Schmitt S."/>
            <person name="Schrenzel J."/>
            <person name="Stephan R."/>
        </authorList>
    </citation>
    <scope>NUCLEOTIDE SEQUENCE [LARGE SCALE GENOMIC DNA]</scope>
    <source>
        <strain evidence="12 13">PP422</strain>
    </source>
</reference>
<evidence type="ECO:0000256" key="8">
    <source>
        <dbReference type="ARBA" id="ARBA00023136"/>
    </source>
</evidence>
<feature type="domain" description="ABC transmembrane type-1" evidence="11">
    <location>
        <begin position="17"/>
        <end position="300"/>
    </location>
</feature>
<dbReference type="InterPro" id="IPR036640">
    <property type="entry name" value="ABC1_TM_sf"/>
</dbReference>
<dbReference type="InterPro" id="IPR003593">
    <property type="entry name" value="AAA+_ATPase"/>
</dbReference>
<dbReference type="Gene3D" id="1.20.1560.10">
    <property type="entry name" value="ABC transporter type 1, transmembrane domain"/>
    <property type="match status" value="1"/>
</dbReference>
<dbReference type="InterPro" id="IPR011527">
    <property type="entry name" value="ABC1_TM_dom"/>
</dbReference>
<dbReference type="PROSITE" id="PS50929">
    <property type="entry name" value="ABC_TM1F"/>
    <property type="match status" value="1"/>
</dbReference>
<dbReference type="GO" id="GO:0005886">
    <property type="term" value="C:plasma membrane"/>
    <property type="evidence" value="ECO:0007669"/>
    <property type="project" value="UniProtKB-SubCell"/>
</dbReference>
<sequence length="576" mass="64722">MFSLIFDYVKRHKWLYLLIAVTLIIYDATLLVPTQIIQRMVDTLASNGLTEKMLVQDMTLLFLVTLVNYATAFIWHLKLFQSSINFKFDMQQRAFRKMVVMRTPFYEKFRSGDIMTRFSTDVDGLMEMVGYGIMIVVYAGGMFAFVIPYMFIIDWKTSLVALLPMLAMTAAIFFIGRKQDEAIEANREAVAQLNNEVLEVVEGIRVTRAYSKKATQKVKFQERTRELAKGGDRITSLQSLYNPLATLALGLSTILVLVMGTVAVKSGQLSIGQVIALQLYVGSLLEPFWMLSDFILIYQTGKTSFEKLQELIDTGDDLEVDGFGEIAELSSLAFEGYSFSYPQADRPSLQDIHWTLKRGQTVGIVGKTGSGKTTLVRQFLRQYPVGQGSFTINGQSVLDFKRASIEEKIGYVPQEHILFSKSVGENIALGKLDASPEEIEQSIMTAAFSQDLERMSDGLSTMIGERGVSISGGQKQRISIARAFLRKPDLLILDDSLSAVDARTERQIIENIQKERVGKTNVIVTHRLSAVNHADWVLVLNEGRIVEEGRPADLLAQGGWYFEQYQRQQSQEGGEE</sequence>
<dbReference type="Gene3D" id="3.40.50.300">
    <property type="entry name" value="P-loop containing nucleotide triphosphate hydrolases"/>
    <property type="match status" value="1"/>
</dbReference>
<reference evidence="12 13" key="1">
    <citation type="submission" date="2018-11" db="EMBL/GenBank/DDBJ databases">
        <authorList>
            <person name="Stevens M.J."/>
            <person name="Cernela N."/>
            <person name="Spoerry Serrano N."/>
            <person name="Schmitt S."/>
            <person name="Schrenzel J."/>
            <person name="Stephan R."/>
        </authorList>
    </citation>
    <scope>NUCLEOTIDE SEQUENCE [LARGE SCALE GENOMIC DNA]</scope>
    <source>
        <strain evidence="12 13">PP422</strain>
    </source>
</reference>